<evidence type="ECO:0000313" key="2">
    <source>
        <dbReference type="EMBL" id="TCD65422.1"/>
    </source>
</evidence>
<feature type="compositionally biased region" description="Basic residues" evidence="1">
    <location>
        <begin position="31"/>
        <end position="44"/>
    </location>
</feature>
<comment type="caution">
    <text evidence="2">The sequence shown here is derived from an EMBL/GenBank/DDBJ whole genome shotgun (WGS) entry which is preliminary data.</text>
</comment>
<feature type="compositionally biased region" description="Polar residues" evidence="1">
    <location>
        <begin position="88"/>
        <end position="100"/>
    </location>
</feature>
<feature type="compositionally biased region" description="Pro residues" evidence="1">
    <location>
        <begin position="103"/>
        <end position="122"/>
    </location>
</feature>
<feature type="region of interest" description="Disordered" evidence="1">
    <location>
        <begin position="13"/>
        <end position="66"/>
    </location>
</feature>
<gene>
    <name evidence="2" type="ORF">EIP91_002678</name>
</gene>
<name>A0A4R0RDJ6_9APHY</name>
<feature type="region of interest" description="Disordered" evidence="1">
    <location>
        <begin position="88"/>
        <end position="122"/>
    </location>
</feature>
<dbReference type="EMBL" id="RWJN01000181">
    <property type="protein sequence ID" value="TCD65422.1"/>
    <property type="molecule type" value="Genomic_DNA"/>
</dbReference>
<keyword evidence="3" id="KW-1185">Reference proteome</keyword>
<dbReference type="AlphaFoldDB" id="A0A4R0RDJ6"/>
<sequence length="437" mass="46966">MLSELPSLSKVSISKLAEPANDLSGDPSKSTGKKKRRRRPGKHWQKSDASEPPQKRQALAPDVITNDFQDAIPSTLPLSLGVAPLSDTCTSTQVTSSSETLGVPPPPTGPPPFIPPPPPPPSSLLRLSTPLAPSLLSLPTPASPLLNSPAARASGTSHLACIDSSLPAKLTAHSSSECSLQKSSATPGFPDSHVYAFIATLAPTAPDLALDILYTLGVARITSQDDLVAFADLTLRRLPEARNIMLQAGMSLIEWAALRQHLRGLDPDGHIEDVKWQRDRRLDDFCAACQPTLEHQVLPLIMLGFVYDEVEFLAETPSLWPDTVKYLRINMFSYPEALSFKRGLRKLAGVVAPPADKSLVDFFSTLPGPVKGKMEIVLSSGIDSPEDLDVMCRLPDEQLDEVMEGLSTAGLTFSECGAFLTGLQSLRKGLENLSSAQ</sequence>
<evidence type="ECO:0000313" key="3">
    <source>
        <dbReference type="Proteomes" id="UP000292702"/>
    </source>
</evidence>
<accession>A0A4R0RDJ6</accession>
<protein>
    <submittedName>
        <fullName evidence="2">Uncharacterized protein</fullName>
    </submittedName>
</protein>
<evidence type="ECO:0000256" key="1">
    <source>
        <dbReference type="SAM" id="MobiDB-lite"/>
    </source>
</evidence>
<proteinExistence type="predicted"/>
<dbReference type="Proteomes" id="UP000292702">
    <property type="component" value="Unassembled WGS sequence"/>
</dbReference>
<organism evidence="2 3">
    <name type="scientific">Steccherinum ochraceum</name>
    <dbReference type="NCBI Taxonomy" id="92696"/>
    <lineage>
        <taxon>Eukaryota</taxon>
        <taxon>Fungi</taxon>
        <taxon>Dikarya</taxon>
        <taxon>Basidiomycota</taxon>
        <taxon>Agaricomycotina</taxon>
        <taxon>Agaricomycetes</taxon>
        <taxon>Polyporales</taxon>
        <taxon>Steccherinaceae</taxon>
        <taxon>Steccherinum</taxon>
    </lineage>
</organism>
<reference evidence="2 3" key="1">
    <citation type="submission" date="2018-11" db="EMBL/GenBank/DDBJ databases">
        <title>Genome assembly of Steccherinum ochraceum LE-BIN_3174, the white-rot fungus of the Steccherinaceae family (The Residual Polyporoid clade, Polyporales, Basidiomycota).</title>
        <authorList>
            <person name="Fedorova T.V."/>
            <person name="Glazunova O.A."/>
            <person name="Landesman E.O."/>
            <person name="Moiseenko K.V."/>
            <person name="Psurtseva N.V."/>
            <person name="Savinova O.S."/>
            <person name="Shakhova N.V."/>
            <person name="Tyazhelova T.V."/>
            <person name="Vasina D.V."/>
        </authorList>
    </citation>
    <scope>NUCLEOTIDE SEQUENCE [LARGE SCALE GENOMIC DNA]</scope>
    <source>
        <strain evidence="2 3">LE-BIN_3174</strain>
    </source>
</reference>